<dbReference type="PANTHER" id="PTHR30222:SF17">
    <property type="entry name" value="SPERMIDINE_PUTRESCINE-BINDING PERIPLASMIC PROTEIN"/>
    <property type="match status" value="1"/>
</dbReference>
<reference evidence="3" key="1">
    <citation type="submission" date="2015-10" db="EMBL/GenBank/DDBJ databases">
        <authorList>
            <person name="Martinez-Garcia P.J."/>
            <person name="Crepeau M.W."/>
            <person name="Puiu D."/>
            <person name="Gonzalez-Ibeas D."/>
            <person name="Whalen J."/>
            <person name="Stevens K."/>
            <person name="Paul R."/>
            <person name="Butterfield T."/>
            <person name="Britton M."/>
            <person name="Reagan R."/>
            <person name="Chakraborty S."/>
            <person name="Walawage S.L."/>
            <person name="Vasquez-Gross H.A."/>
            <person name="Cardeno C."/>
            <person name="Famula R."/>
            <person name="Pratt K."/>
            <person name="Kuruganti S."/>
            <person name="Aradhya M.K."/>
            <person name="Leslie C.A."/>
            <person name="Dandekar A.M."/>
            <person name="Salzberg S.L."/>
            <person name="Wegrzyn J.L."/>
            <person name="Langley C.H."/>
            <person name="Neale D.B."/>
        </authorList>
    </citation>
    <scope>NUCLEOTIDE SEQUENCE</scope>
    <source>
        <tissue evidence="3">Leaves</tissue>
    </source>
</reference>
<evidence type="ECO:0000256" key="2">
    <source>
        <dbReference type="SAM" id="Phobius"/>
    </source>
</evidence>
<dbReference type="Gene3D" id="3.40.190.10">
    <property type="entry name" value="Periplasmic binding protein-like II"/>
    <property type="match status" value="1"/>
</dbReference>
<keyword evidence="2" id="KW-0812">Transmembrane</keyword>
<reference evidence="3" key="2">
    <citation type="submission" date="2020-03" db="EMBL/GenBank/DDBJ databases">
        <title>Walnut 2.0.</title>
        <authorList>
            <person name="Marrano A."/>
            <person name="Britton M."/>
            <person name="Zimin A.V."/>
            <person name="Zaini P.A."/>
            <person name="Workman R."/>
            <person name="Puiu D."/>
            <person name="Bianco L."/>
            <person name="Allen B.J."/>
            <person name="Troggio M."/>
            <person name="Leslie C.A."/>
            <person name="Timp W."/>
            <person name="Dendekar A."/>
            <person name="Salzberg S.L."/>
            <person name="Neale D.B."/>
        </authorList>
    </citation>
    <scope>NUCLEOTIDE SEQUENCE</scope>
    <source>
        <tissue evidence="3">Leaves</tissue>
    </source>
</reference>
<dbReference type="AlphaFoldDB" id="A0A833Y5K2"/>
<dbReference type="Gramene" id="Jr02_14450_p1">
    <property type="protein sequence ID" value="cds.Jr02_14450_p1"/>
    <property type="gene ID" value="Jr02_14450"/>
</dbReference>
<comment type="caution">
    <text evidence="3">The sequence shown here is derived from an EMBL/GenBank/DDBJ whole genome shotgun (WGS) entry which is preliminary data.</text>
</comment>
<keyword evidence="2" id="KW-1133">Transmembrane helix</keyword>
<dbReference type="EMBL" id="LIHL02000002">
    <property type="protein sequence ID" value="KAF5477916.1"/>
    <property type="molecule type" value="Genomic_DNA"/>
</dbReference>
<dbReference type="PANTHER" id="PTHR30222">
    <property type="entry name" value="SPERMIDINE/PUTRESCINE-BINDING PERIPLASMIC PROTEIN"/>
    <property type="match status" value="1"/>
</dbReference>
<sequence length="482" mass="53764">MAVLLPSHTHSFTHLSLNSLPFWSQRSRNPFSNPNPSVHPSPTNPHNISTALTLSLSRRTRNLCTTFVSFGEAEETEAPNPKLLLRFSVSAVIVFLGFFGFGWARRPQLPLPALAATPLQEEIQDQSELRTAFEAWKSKTYALTVPLTIVALRGSLPPSWAKDFIQSQGKRLKLRLKYNANLEGIFSDLCMTSRKGHISPSSTLAADVVSVGDSWLNFAINKGIIEPIQGVEDQEWFKGLSDKWKVYLRRNSAGEIDSEGKIWAAPYRWGCMVIAYKKSKFQKHKLAPIEVRLFDSVNYLKAFGVGDVWVAVGWSTDVIPLAKRSSNVAVIVPKSGASLWADLWAIPAASGIDSNRIGGRVRGASPLIHQWIEFCLQAARALPFKQEVIPGASPAALESTQMEMPTELTKGKPRLDTNLIAGVPPTEILARCEFLEPLSDSTLSDYRWLISSMQKSGHGFIHRMQDRISMMIQNFWLKRNMH</sequence>
<evidence type="ECO:0000313" key="4">
    <source>
        <dbReference type="Proteomes" id="UP000619265"/>
    </source>
</evidence>
<dbReference type="Proteomes" id="UP000619265">
    <property type="component" value="Unassembled WGS sequence"/>
</dbReference>
<gene>
    <name evidence="3" type="ORF">F2P56_004523</name>
</gene>
<keyword evidence="1" id="KW-0732">Signal</keyword>
<evidence type="ECO:0000313" key="3">
    <source>
        <dbReference type="EMBL" id="KAF5477916.1"/>
    </source>
</evidence>
<evidence type="ECO:0000256" key="1">
    <source>
        <dbReference type="ARBA" id="ARBA00022729"/>
    </source>
</evidence>
<accession>A0A833Y5K2</accession>
<name>A0A833Y5K2_JUGRE</name>
<protein>
    <submittedName>
        <fullName evidence="3">Uncharacterized protein</fullName>
    </submittedName>
</protein>
<keyword evidence="2" id="KW-0472">Membrane</keyword>
<dbReference type="SUPFAM" id="SSF53850">
    <property type="entry name" value="Periplasmic binding protein-like II"/>
    <property type="match status" value="1"/>
</dbReference>
<feature type="transmembrane region" description="Helical" evidence="2">
    <location>
        <begin position="83"/>
        <end position="104"/>
    </location>
</feature>
<organism evidence="3 4">
    <name type="scientific">Juglans regia</name>
    <name type="common">English walnut</name>
    <dbReference type="NCBI Taxonomy" id="51240"/>
    <lineage>
        <taxon>Eukaryota</taxon>
        <taxon>Viridiplantae</taxon>
        <taxon>Streptophyta</taxon>
        <taxon>Embryophyta</taxon>
        <taxon>Tracheophyta</taxon>
        <taxon>Spermatophyta</taxon>
        <taxon>Magnoliopsida</taxon>
        <taxon>eudicotyledons</taxon>
        <taxon>Gunneridae</taxon>
        <taxon>Pentapetalae</taxon>
        <taxon>rosids</taxon>
        <taxon>fabids</taxon>
        <taxon>Fagales</taxon>
        <taxon>Juglandaceae</taxon>
        <taxon>Juglans</taxon>
    </lineage>
</organism>
<dbReference type="Pfam" id="PF13343">
    <property type="entry name" value="SBP_bac_6"/>
    <property type="match status" value="1"/>
</dbReference>
<proteinExistence type="predicted"/>